<dbReference type="EMBL" id="SOZI01000039">
    <property type="protein sequence ID" value="TNY21671.1"/>
    <property type="molecule type" value="Genomic_DNA"/>
</dbReference>
<protein>
    <recommendedName>
        <fullName evidence="1">Glucosamine 6-phosphate N-acetyltransferase</fullName>
        <ecNumber evidence="1">2.3.1.4</ecNumber>
    </recommendedName>
</protein>
<dbReference type="SUPFAM" id="SSF55729">
    <property type="entry name" value="Acyl-CoA N-acyltransferases (Nat)"/>
    <property type="match status" value="1"/>
</dbReference>
<comment type="pathway">
    <text evidence="1">Nucleotide-sugar biosynthesis; UDP-N-acetyl-alpha-D-glucosamine biosynthesis; N-acetyl-alpha-D-glucosamine 1-phosphate from alpha-D-glucosamine 6-phosphate (route I): step 1/2.</text>
</comment>
<dbReference type="CDD" id="cd04301">
    <property type="entry name" value="NAT_SF"/>
    <property type="match status" value="1"/>
</dbReference>
<gene>
    <name evidence="3" type="ORF">DMC30DRAFT_415840</name>
</gene>
<dbReference type="UniPathway" id="UPA00113">
    <property type="reaction ID" value="UER00529"/>
</dbReference>
<proteinExistence type="inferred from homology"/>
<keyword evidence="1 3" id="KW-0012">Acyltransferase</keyword>
<evidence type="ECO:0000313" key="4">
    <source>
        <dbReference type="Proteomes" id="UP000311382"/>
    </source>
</evidence>
<dbReference type="STRING" id="5288.A0A5C5G117"/>
<keyword evidence="4" id="KW-1185">Reference proteome</keyword>
<dbReference type="Pfam" id="PF00583">
    <property type="entry name" value="Acetyltransf_1"/>
    <property type="match status" value="1"/>
</dbReference>
<name>A0A5C5G117_9BASI</name>
<dbReference type="Gene3D" id="3.40.630.30">
    <property type="match status" value="1"/>
</dbReference>
<dbReference type="InterPro" id="IPR016181">
    <property type="entry name" value="Acyl_CoA_acyltransferase"/>
</dbReference>
<comment type="similarity">
    <text evidence="1">Belongs to the acetyltransferase family. GNA1 subfamily.</text>
</comment>
<keyword evidence="1 3" id="KW-0808">Transferase</keyword>
<dbReference type="Proteomes" id="UP000311382">
    <property type="component" value="Unassembled WGS sequence"/>
</dbReference>
<evidence type="ECO:0000259" key="2">
    <source>
        <dbReference type="PROSITE" id="PS51186"/>
    </source>
</evidence>
<dbReference type="PANTHER" id="PTHR13355">
    <property type="entry name" value="GLUCOSAMINE 6-PHOSPHATE N-ACETYLTRANSFERASE"/>
    <property type="match status" value="1"/>
</dbReference>
<dbReference type="InterPro" id="IPR000182">
    <property type="entry name" value="GNAT_dom"/>
</dbReference>
<evidence type="ECO:0000313" key="3">
    <source>
        <dbReference type="EMBL" id="TNY21671.1"/>
    </source>
</evidence>
<sequence>MPAQASEFLFDASLLPASLCASLPEGLSLRPLASSDYARGHLSLLSHLTAAPDIGSEAWSSRFDDLARVNSAQLTYLAIVIVRDSADSLVAQATLVLERKFLRNAGIVGHIEDVVVDPAMQGNKLGLRLLEVLTALSEQCGAYKTILDCDPKNEAFYVKYENKGCEMAKYRK</sequence>
<dbReference type="GO" id="GO:0004343">
    <property type="term" value="F:glucosamine 6-phosphate N-acetyltransferase activity"/>
    <property type="evidence" value="ECO:0007669"/>
    <property type="project" value="UniProtKB-UniRule"/>
</dbReference>
<evidence type="ECO:0000256" key="1">
    <source>
        <dbReference type="RuleBase" id="RU365086"/>
    </source>
</evidence>
<dbReference type="OrthoDB" id="10039976at2759"/>
<dbReference type="PROSITE" id="PS51186">
    <property type="entry name" value="GNAT"/>
    <property type="match status" value="1"/>
</dbReference>
<organism evidence="3 4">
    <name type="scientific">Rhodotorula diobovata</name>
    <dbReference type="NCBI Taxonomy" id="5288"/>
    <lineage>
        <taxon>Eukaryota</taxon>
        <taxon>Fungi</taxon>
        <taxon>Dikarya</taxon>
        <taxon>Basidiomycota</taxon>
        <taxon>Pucciniomycotina</taxon>
        <taxon>Microbotryomycetes</taxon>
        <taxon>Sporidiobolales</taxon>
        <taxon>Sporidiobolaceae</taxon>
        <taxon>Rhodotorula</taxon>
    </lineage>
</organism>
<dbReference type="InterPro" id="IPR039143">
    <property type="entry name" value="GNPNAT1-like"/>
</dbReference>
<accession>A0A5C5G117</accession>
<comment type="catalytic activity">
    <reaction evidence="1">
        <text>D-glucosamine 6-phosphate + acetyl-CoA = N-acetyl-D-glucosamine 6-phosphate + CoA + H(+)</text>
        <dbReference type="Rhea" id="RHEA:10292"/>
        <dbReference type="ChEBI" id="CHEBI:15378"/>
        <dbReference type="ChEBI" id="CHEBI:57287"/>
        <dbReference type="ChEBI" id="CHEBI:57288"/>
        <dbReference type="ChEBI" id="CHEBI:57513"/>
        <dbReference type="ChEBI" id="CHEBI:58725"/>
        <dbReference type="EC" id="2.3.1.4"/>
    </reaction>
</comment>
<reference evidence="3 4" key="1">
    <citation type="submission" date="2019-03" db="EMBL/GenBank/DDBJ databases">
        <title>Rhodosporidium diobovatum UCD-FST 08-225 genome sequencing, assembly, and annotation.</title>
        <authorList>
            <person name="Fakankun I.U."/>
            <person name="Fristensky B."/>
            <person name="Levin D.B."/>
        </authorList>
    </citation>
    <scope>NUCLEOTIDE SEQUENCE [LARGE SCALE GENOMIC DNA]</scope>
    <source>
        <strain evidence="3 4">UCD-FST 08-225</strain>
    </source>
</reference>
<dbReference type="GO" id="GO:0006048">
    <property type="term" value="P:UDP-N-acetylglucosamine biosynthetic process"/>
    <property type="evidence" value="ECO:0007669"/>
    <property type="project" value="UniProtKB-UniRule"/>
</dbReference>
<feature type="domain" description="N-acetyltransferase" evidence="2">
    <location>
        <begin position="27"/>
        <end position="172"/>
    </location>
</feature>
<dbReference type="PANTHER" id="PTHR13355:SF11">
    <property type="entry name" value="GLUCOSAMINE 6-PHOSPHATE N-ACETYLTRANSFERASE"/>
    <property type="match status" value="1"/>
</dbReference>
<dbReference type="EC" id="2.3.1.4" evidence="1"/>
<dbReference type="AlphaFoldDB" id="A0A5C5G117"/>
<comment type="caution">
    <text evidence="3">The sequence shown here is derived from an EMBL/GenBank/DDBJ whole genome shotgun (WGS) entry which is preliminary data.</text>
</comment>